<comment type="caution">
    <text evidence="1">The sequence shown here is derived from an EMBL/GenBank/DDBJ whole genome shotgun (WGS) entry which is preliminary data.</text>
</comment>
<evidence type="ECO:0000313" key="2">
    <source>
        <dbReference type="Proteomes" id="UP001178507"/>
    </source>
</evidence>
<accession>A0AA36IXG0</accession>
<gene>
    <name evidence="1" type="ORF">EVOR1521_LOCUS20121</name>
</gene>
<organism evidence="1 2">
    <name type="scientific">Effrenium voratum</name>
    <dbReference type="NCBI Taxonomy" id="2562239"/>
    <lineage>
        <taxon>Eukaryota</taxon>
        <taxon>Sar</taxon>
        <taxon>Alveolata</taxon>
        <taxon>Dinophyceae</taxon>
        <taxon>Suessiales</taxon>
        <taxon>Symbiodiniaceae</taxon>
        <taxon>Effrenium</taxon>
    </lineage>
</organism>
<dbReference type="Proteomes" id="UP001178507">
    <property type="component" value="Unassembled WGS sequence"/>
</dbReference>
<proteinExistence type="predicted"/>
<name>A0AA36IXG0_9DINO</name>
<protein>
    <submittedName>
        <fullName evidence="1">Uncharacterized protein</fullName>
    </submittedName>
</protein>
<evidence type="ECO:0000313" key="1">
    <source>
        <dbReference type="EMBL" id="CAJ1395763.1"/>
    </source>
</evidence>
<dbReference type="EMBL" id="CAUJNA010003208">
    <property type="protein sequence ID" value="CAJ1395763.1"/>
    <property type="molecule type" value="Genomic_DNA"/>
</dbReference>
<sequence length="285" mass="32046">MSWSKPVVKQDMADGVVVKRCRSWEHQSLDRGACFTQLSLALCPGRPQLPAAKRARLNELTNYRISTCYELSQGHDLDLCAARNMSSLRALCPQTCGCDDPLDPAAAAYATTVFGCPKFCIVERSMSTELKVKPCEDLPPEDFAGNIFMKRFLSSMFDYITSKQELRRTEILQYTQELRRTFWNQVPGPNKTESLLLASVYFSEGKWMEDVANGVWNLGLNIPHPRGMRGCDFLNSWEFEMITGSNFCRVRGDSSPFKSLRSQCPVACNCRKGQDDCPGTCPVGF</sequence>
<reference evidence="1" key="1">
    <citation type="submission" date="2023-08" db="EMBL/GenBank/DDBJ databases">
        <authorList>
            <person name="Chen Y."/>
            <person name="Shah S."/>
            <person name="Dougan E. K."/>
            <person name="Thang M."/>
            <person name="Chan C."/>
        </authorList>
    </citation>
    <scope>NUCLEOTIDE SEQUENCE</scope>
</reference>
<keyword evidence="2" id="KW-1185">Reference proteome</keyword>
<dbReference type="AlphaFoldDB" id="A0AA36IXG0"/>